<evidence type="ECO:0000256" key="1">
    <source>
        <dbReference type="SAM" id="MobiDB-lite"/>
    </source>
</evidence>
<dbReference type="PANTHER" id="PTHR21610:SF9">
    <property type="entry name" value="VON WILLEBRAND FACTOR A DOMAIN-CONTAINING PROTEIN 8"/>
    <property type="match status" value="1"/>
</dbReference>
<evidence type="ECO:0000313" key="3">
    <source>
        <dbReference type="EMBL" id="TNY22663.1"/>
    </source>
</evidence>
<dbReference type="InterPro" id="IPR027417">
    <property type="entry name" value="P-loop_NTPase"/>
</dbReference>
<dbReference type="InterPro" id="IPR039891">
    <property type="entry name" value="VWA8"/>
</dbReference>
<feature type="compositionally biased region" description="Low complexity" evidence="1">
    <location>
        <begin position="23"/>
        <end position="34"/>
    </location>
</feature>
<feature type="compositionally biased region" description="Gly residues" evidence="1">
    <location>
        <begin position="1148"/>
        <end position="1157"/>
    </location>
</feature>
<feature type="region of interest" description="Disordered" evidence="1">
    <location>
        <begin position="1"/>
        <end position="34"/>
    </location>
</feature>
<dbReference type="OrthoDB" id="5186at2759"/>
<gene>
    <name evidence="3" type="ORF">DMC30DRAFT_130844</name>
</gene>
<feature type="domain" description="ATPase dynein-related AAA" evidence="2">
    <location>
        <begin position="524"/>
        <end position="648"/>
    </location>
</feature>
<keyword evidence="4" id="KW-1185">Reference proteome</keyword>
<organism evidence="3 4">
    <name type="scientific">Rhodotorula diobovata</name>
    <dbReference type="NCBI Taxonomy" id="5288"/>
    <lineage>
        <taxon>Eukaryota</taxon>
        <taxon>Fungi</taxon>
        <taxon>Dikarya</taxon>
        <taxon>Basidiomycota</taxon>
        <taxon>Pucciniomycotina</taxon>
        <taxon>Microbotryomycetes</taxon>
        <taxon>Sporidiobolales</taxon>
        <taxon>Sporidiobolaceae</taxon>
        <taxon>Rhodotorula</taxon>
    </lineage>
</organism>
<sequence length="1486" mass="162486">MLTRSARRLARETCHSPRLRTMAPSGSSKGNAAAAASRLDAVSRSLATSSTGPTASSPAAAHRARRELLGHLTLDELRLPVYGTEDTARLPRDDLLLEASDPVVAAEVEWLMKKWTLRQDVFLLSSPGPYTRRLAQTFLHLLNTPYELVTLHRDVGESELKQGREIRPGGRLEWTDSGAVRAAKEGKVLILDGIERVERGVLPLLNNLLEYREMNLEDGTHIVSAARYDKMVQNGEDRTGFIPAHPDFRIIALGVPVPPYPGLPIDPPFRSRFQARYIDPVAAAKVMARQELGRLRDSHGDERAQQVEDVVGKLAEVMSSLQIAREMRAKMASGIQADSKVEVPLFPQTALVKLARFLAVFPLPTDPTLVTPALFFALLLVAHPTLAHAGKPARRALEDALREAGFGAWAEGISEVDAGAGGAAGGGGEGIMGWRVVNVRPGGEADQALVTFSRAGCADVVVPVAAGSLPFAAFPPQSTADLHITPRFTQLLTSLFQLHALSTFDIAFVPLAATVQASSASTSLLLSTFAALLGYELESLHLYKELGGRELWMRRVVGGVGGVTSWVEAPLVQSAKLGRLVHLEGIDTLGATFNSLSRLVNDRQGELWEGKRLTARGVGSEKDAAAREAGGVLEWIHPSFRVVTTASKATAPAEWLTEDVAANLVALPSLPMSLAEETALLTAVGCPAPLVEQLELFATRYREHTAAAGGSKARRLGTASLVRIARRLAHHPGENVRTLLERALLVDFLPNTEREAVASLMTECGLAKELDRPLAPVEVTDKALVFRPVRDDGAEPTYELPRFDLASQDPTGASHVPQPEGYHSNAQQSRYLRDLAVDLDVGQHIILMGRQGVGKNFIVDRLLQLLGRPREYLQLHRDSTVQSLQFTTVVEGGTIRYVDSPLIRAVKLGRVMVVDECDKAPPTCVAAFASLASRGEMTLADGRKIRPAHQLGGPDDIVVHPNFRLVILANSPGFPFLGNPFISHIGDAFSTYPIANPDPESELRVLQQLAPELDPKLLQALVSAFRDLRKDFEDGKLSYPFSLREMLALVRHLRRFPSDTLEQALRNLFDFDVSRGDTLDALMTVLRRYRLGVQLVGMDAVRGQSLPEAELRKAGEVEFDPEKEGRDTSLGGPKYGKTDNEEHHGGNTWAGGTGGRDTAGLGGRGGYMRLYKGHDIRQIPDGLKAQVPEEIQNRARDMARKELAERLAEIDMTSAQASMYTRYHEHVRSHVHQLVTFLENLEAKEEERIWLKRATDGELDESRLAEGLTGEATVYKRRGLEKPELGRPQLKPKRIRFVVDVSASMYRNQADGRLARTLEAVVMICEAWSQLSQQGKAKYALDIVGHSGESAEIPFVTVDALPSNAGERWKIVEKMALTTQYCWPGDETLNALDKAVDAVVEADADDYIVIGITDANFDRYGIVAEDIRRSLTRNPKVHVALLAIGEGAETDWLPKVLPGKAFTVRQTGDLARTIRTILSSTLDKGL</sequence>
<dbReference type="Gene3D" id="3.40.50.300">
    <property type="entry name" value="P-loop containing nucleotide triphosphate hydrolases"/>
    <property type="match status" value="2"/>
</dbReference>
<dbReference type="EMBL" id="SOZI01000022">
    <property type="protein sequence ID" value="TNY22663.1"/>
    <property type="molecule type" value="Genomic_DNA"/>
</dbReference>
<evidence type="ECO:0000259" key="2">
    <source>
        <dbReference type="Pfam" id="PF07728"/>
    </source>
</evidence>
<proteinExistence type="predicted"/>
<dbReference type="GO" id="GO:0005524">
    <property type="term" value="F:ATP binding"/>
    <property type="evidence" value="ECO:0007669"/>
    <property type="project" value="InterPro"/>
</dbReference>
<dbReference type="SUPFAM" id="SSF52540">
    <property type="entry name" value="P-loop containing nucleoside triphosphate hydrolases"/>
    <property type="match status" value="2"/>
</dbReference>
<evidence type="ECO:0000313" key="4">
    <source>
        <dbReference type="Proteomes" id="UP000311382"/>
    </source>
</evidence>
<feature type="region of interest" description="Disordered" evidence="1">
    <location>
        <begin position="804"/>
        <end position="824"/>
    </location>
</feature>
<dbReference type="InterPro" id="IPR011704">
    <property type="entry name" value="ATPase_dyneun-rel_AAA"/>
</dbReference>
<protein>
    <submittedName>
        <fullName evidence="3">AAA domain-containing protein</fullName>
    </submittedName>
</protein>
<feature type="compositionally biased region" description="Basic and acidic residues" evidence="1">
    <location>
        <begin position="1116"/>
        <end position="1127"/>
    </location>
</feature>
<dbReference type="Proteomes" id="UP000311382">
    <property type="component" value="Unassembled WGS sequence"/>
</dbReference>
<accession>A0A5C5G0R0</accession>
<dbReference type="STRING" id="5288.A0A5C5G0R0"/>
<dbReference type="Pfam" id="PF07728">
    <property type="entry name" value="AAA_5"/>
    <property type="match status" value="3"/>
</dbReference>
<feature type="domain" description="ATPase dynein-related AAA" evidence="2">
    <location>
        <begin position="120"/>
        <end position="273"/>
    </location>
</feature>
<dbReference type="PANTHER" id="PTHR21610">
    <property type="entry name" value="VON WILLEBRAND FACTOR A DOMAIN-CONTAINING PROTEIN 8"/>
    <property type="match status" value="1"/>
</dbReference>
<reference evidence="3 4" key="1">
    <citation type="submission" date="2019-03" db="EMBL/GenBank/DDBJ databases">
        <title>Rhodosporidium diobovatum UCD-FST 08-225 genome sequencing, assembly, and annotation.</title>
        <authorList>
            <person name="Fakankun I.U."/>
            <person name="Fristensky B."/>
            <person name="Levin D.B."/>
        </authorList>
    </citation>
    <scope>NUCLEOTIDE SEQUENCE [LARGE SCALE GENOMIC DNA]</scope>
    <source>
        <strain evidence="3 4">UCD-FST 08-225</strain>
    </source>
</reference>
<dbReference type="GO" id="GO:0005737">
    <property type="term" value="C:cytoplasm"/>
    <property type="evidence" value="ECO:0007669"/>
    <property type="project" value="TreeGrafter"/>
</dbReference>
<feature type="region of interest" description="Disordered" evidence="1">
    <location>
        <begin position="1116"/>
        <end position="1157"/>
    </location>
</feature>
<dbReference type="GO" id="GO:0016887">
    <property type="term" value="F:ATP hydrolysis activity"/>
    <property type="evidence" value="ECO:0007669"/>
    <property type="project" value="InterPro"/>
</dbReference>
<comment type="caution">
    <text evidence="3">The sequence shown here is derived from an EMBL/GenBank/DDBJ whole genome shotgun (WGS) entry which is preliminary data.</text>
</comment>
<feature type="domain" description="ATPase dynein-related AAA" evidence="2">
    <location>
        <begin position="844"/>
        <end position="973"/>
    </location>
</feature>
<name>A0A5C5G0R0_9BASI</name>
<dbReference type="SUPFAM" id="SSF53300">
    <property type="entry name" value="vWA-like"/>
    <property type="match status" value="1"/>
</dbReference>
<dbReference type="InterPro" id="IPR036465">
    <property type="entry name" value="vWFA_dom_sf"/>
</dbReference>
<feature type="compositionally biased region" description="Basic and acidic residues" evidence="1">
    <location>
        <begin position="1136"/>
        <end position="1145"/>
    </location>
</feature>